<dbReference type="Pfam" id="PF07730">
    <property type="entry name" value="HisKA_3"/>
    <property type="match status" value="1"/>
</dbReference>
<evidence type="ECO:0000256" key="16">
    <source>
        <dbReference type="SAM" id="Phobius"/>
    </source>
</evidence>
<organism evidence="18 19">
    <name type="scientific">Curtobacterium citri</name>
    <dbReference type="NCBI Taxonomy" id="3055139"/>
    <lineage>
        <taxon>Bacteria</taxon>
        <taxon>Bacillati</taxon>
        <taxon>Actinomycetota</taxon>
        <taxon>Actinomycetes</taxon>
        <taxon>Micrococcales</taxon>
        <taxon>Microbacteriaceae</taxon>
        <taxon>Curtobacterium</taxon>
    </lineage>
</organism>
<dbReference type="PRINTS" id="PR00344">
    <property type="entry name" value="BCTRLSENSOR"/>
</dbReference>
<comment type="function">
    <text evidence="14">Member of the two-component regulatory system NreB/NreC involved in the control of dissimilatory nitrate/nitrite reduction in response to oxygen. NreB functions as a direct oxygen sensor histidine kinase which is autophosphorylated, in the absence of oxygen, probably at the conserved histidine residue, and transfers its phosphate group probably to a conserved aspartate residue of NreC. NreB/NreC activates the expression of the nitrate (narGHJI) and nitrite (nir) reductase operons, as well as the putative nitrate transporter gene narT.</text>
</comment>
<keyword evidence="8" id="KW-0808">Transferase</keyword>
<evidence type="ECO:0000256" key="6">
    <source>
        <dbReference type="ARBA" id="ARBA00022485"/>
    </source>
</evidence>
<evidence type="ECO:0000256" key="5">
    <source>
        <dbReference type="ARBA" id="ARBA00017322"/>
    </source>
</evidence>
<accession>A0ABT7T642</accession>
<proteinExistence type="predicted"/>
<comment type="cofactor">
    <cofactor evidence="2">
        <name>[4Fe-4S] cluster</name>
        <dbReference type="ChEBI" id="CHEBI:49883"/>
    </cofactor>
</comment>
<dbReference type="InterPro" id="IPR004358">
    <property type="entry name" value="Sig_transdc_His_kin-like_C"/>
</dbReference>
<keyword evidence="16" id="KW-0812">Transmembrane</keyword>
<evidence type="ECO:0000256" key="1">
    <source>
        <dbReference type="ARBA" id="ARBA00000085"/>
    </source>
</evidence>
<dbReference type="PANTHER" id="PTHR24421:SF61">
    <property type="entry name" value="OXYGEN SENSOR HISTIDINE KINASE NREB"/>
    <property type="match status" value="1"/>
</dbReference>
<comment type="catalytic activity">
    <reaction evidence="1">
        <text>ATP + protein L-histidine = ADP + protein N-phospho-L-histidine.</text>
        <dbReference type="EC" id="2.7.13.3"/>
    </reaction>
</comment>
<evidence type="ECO:0000256" key="14">
    <source>
        <dbReference type="ARBA" id="ARBA00024827"/>
    </source>
</evidence>
<keyword evidence="6" id="KW-0004">4Fe-4S</keyword>
<reference evidence="18 19" key="1">
    <citation type="submission" date="2023-06" db="EMBL/GenBank/DDBJ databases">
        <authorList>
            <person name="Feng G."/>
            <person name="Li J."/>
            <person name="Zhu H."/>
        </authorList>
    </citation>
    <scope>NUCLEOTIDE SEQUENCE [LARGE SCALE GENOMIC DNA]</scope>
    <source>
        <strain evidence="18 19">RHCKG23</strain>
    </source>
</reference>
<keyword evidence="9" id="KW-0479">Metal-binding</keyword>
<dbReference type="Gene3D" id="3.30.565.10">
    <property type="entry name" value="Histidine kinase-like ATPase, C-terminal domain"/>
    <property type="match status" value="1"/>
</dbReference>
<dbReference type="EC" id="2.7.13.3" evidence="4"/>
<keyword evidence="12" id="KW-0902">Two-component regulatory system</keyword>
<protein>
    <recommendedName>
        <fullName evidence="5">Oxygen sensor histidine kinase NreB</fullName>
        <ecNumber evidence="4">2.7.13.3</ecNumber>
    </recommendedName>
    <alternativeName>
        <fullName evidence="15">Nitrogen regulation protein B</fullName>
    </alternativeName>
</protein>
<keyword evidence="16" id="KW-0472">Membrane</keyword>
<evidence type="ECO:0000259" key="17">
    <source>
        <dbReference type="PROSITE" id="PS50109"/>
    </source>
</evidence>
<name>A0ABT7T642_9MICO</name>
<feature type="transmembrane region" description="Helical" evidence="16">
    <location>
        <begin position="220"/>
        <end position="245"/>
    </location>
</feature>
<keyword evidence="19" id="KW-1185">Reference proteome</keyword>
<dbReference type="InterPro" id="IPR003594">
    <property type="entry name" value="HATPase_dom"/>
</dbReference>
<evidence type="ECO:0000313" key="18">
    <source>
        <dbReference type="EMBL" id="MDM7884399.1"/>
    </source>
</evidence>
<sequence>MHGQRSSDSGNSGTPPEPLVLVAADPRRRTGRTPWRRVLVGVVLAALVGGAAVATVGTLVSQRVAESFAVRDATADTAALARIVVEPALTDTVADPAASATDRAAARARLDDALAGQVSAGSTVRMKLWSADGTVLWSDEPRLVGERFPLSDEDLEALRTDRSDAEVSELEGAENRYERGHGPLLEAYQAVHTPSGEALLFEAYRPYGDVLARAADLRGAFAALAFGTVGVVLVLLVPLLLWLLVRIRSGQRQRERLLGRALDAEVAERRRLARELHDGPVQDVAGLALSLGSVPETRAAATTLRAAVSSLRTSMSTIRPAAPERDGLRAALDDACARARGAGTMTVVDVPDTVAASPAAMTAAVRFVREAVWNAAQHARATRIDVRVRVDGPDVRVTVADDGTGFEPDLLDAPSRPGHLGTTLLREVAEDTGGALVLRTAPGAGTTWQLTVPAETEALR</sequence>
<evidence type="ECO:0000256" key="3">
    <source>
        <dbReference type="ARBA" id="ARBA00004496"/>
    </source>
</evidence>
<dbReference type="PROSITE" id="PS50109">
    <property type="entry name" value="HIS_KIN"/>
    <property type="match status" value="1"/>
</dbReference>
<keyword evidence="10" id="KW-0418">Kinase</keyword>
<dbReference type="EMBL" id="JAUCML010000002">
    <property type="protein sequence ID" value="MDM7884399.1"/>
    <property type="molecule type" value="Genomic_DNA"/>
</dbReference>
<dbReference type="InterPro" id="IPR050482">
    <property type="entry name" value="Sensor_HK_TwoCompSys"/>
</dbReference>
<evidence type="ECO:0000256" key="15">
    <source>
        <dbReference type="ARBA" id="ARBA00030800"/>
    </source>
</evidence>
<evidence type="ECO:0000256" key="11">
    <source>
        <dbReference type="ARBA" id="ARBA00023004"/>
    </source>
</evidence>
<evidence type="ECO:0000256" key="13">
    <source>
        <dbReference type="ARBA" id="ARBA00023014"/>
    </source>
</evidence>
<keyword evidence="16" id="KW-1133">Transmembrane helix</keyword>
<keyword evidence="7" id="KW-0963">Cytoplasm</keyword>
<evidence type="ECO:0000256" key="12">
    <source>
        <dbReference type="ARBA" id="ARBA00023012"/>
    </source>
</evidence>
<evidence type="ECO:0000256" key="4">
    <source>
        <dbReference type="ARBA" id="ARBA00012438"/>
    </source>
</evidence>
<evidence type="ECO:0000256" key="2">
    <source>
        <dbReference type="ARBA" id="ARBA00001966"/>
    </source>
</evidence>
<evidence type="ECO:0000256" key="8">
    <source>
        <dbReference type="ARBA" id="ARBA00022679"/>
    </source>
</evidence>
<keyword evidence="18" id="KW-0547">Nucleotide-binding</keyword>
<dbReference type="GO" id="GO:0005524">
    <property type="term" value="F:ATP binding"/>
    <property type="evidence" value="ECO:0007669"/>
    <property type="project" value="UniProtKB-KW"/>
</dbReference>
<dbReference type="InterPro" id="IPR005467">
    <property type="entry name" value="His_kinase_dom"/>
</dbReference>
<gene>
    <name evidence="18" type="ORF">QUG92_04720</name>
</gene>
<dbReference type="Proteomes" id="UP001237823">
    <property type="component" value="Unassembled WGS sequence"/>
</dbReference>
<keyword evidence="11" id="KW-0408">Iron</keyword>
<dbReference type="SUPFAM" id="SSF55874">
    <property type="entry name" value="ATPase domain of HSP90 chaperone/DNA topoisomerase II/histidine kinase"/>
    <property type="match status" value="1"/>
</dbReference>
<comment type="subcellular location">
    <subcellularLocation>
        <location evidence="3">Cytoplasm</location>
    </subcellularLocation>
</comment>
<keyword evidence="13" id="KW-0411">Iron-sulfur</keyword>
<comment type="caution">
    <text evidence="18">The sequence shown here is derived from an EMBL/GenBank/DDBJ whole genome shotgun (WGS) entry which is preliminary data.</text>
</comment>
<dbReference type="InterPro" id="IPR036890">
    <property type="entry name" value="HATPase_C_sf"/>
</dbReference>
<dbReference type="PANTHER" id="PTHR24421">
    <property type="entry name" value="NITRATE/NITRITE SENSOR PROTEIN NARX-RELATED"/>
    <property type="match status" value="1"/>
</dbReference>
<keyword evidence="18" id="KW-0067">ATP-binding</keyword>
<evidence type="ECO:0000256" key="9">
    <source>
        <dbReference type="ARBA" id="ARBA00022723"/>
    </source>
</evidence>
<dbReference type="CDD" id="cd16917">
    <property type="entry name" value="HATPase_UhpB-NarQ-NarX-like"/>
    <property type="match status" value="1"/>
</dbReference>
<dbReference type="SMART" id="SM00387">
    <property type="entry name" value="HATPase_c"/>
    <property type="match status" value="1"/>
</dbReference>
<evidence type="ECO:0000256" key="10">
    <source>
        <dbReference type="ARBA" id="ARBA00022777"/>
    </source>
</evidence>
<evidence type="ECO:0000313" key="19">
    <source>
        <dbReference type="Proteomes" id="UP001237823"/>
    </source>
</evidence>
<dbReference type="RefSeq" id="WP_289457870.1">
    <property type="nucleotide sequence ID" value="NZ_JAUCML010000002.1"/>
</dbReference>
<feature type="transmembrane region" description="Helical" evidence="16">
    <location>
        <begin position="38"/>
        <end position="60"/>
    </location>
</feature>
<dbReference type="Pfam" id="PF02518">
    <property type="entry name" value="HATPase_c"/>
    <property type="match status" value="1"/>
</dbReference>
<feature type="domain" description="Histidine kinase" evidence="17">
    <location>
        <begin position="366"/>
        <end position="456"/>
    </location>
</feature>
<dbReference type="InterPro" id="IPR011712">
    <property type="entry name" value="Sig_transdc_His_kin_sub3_dim/P"/>
</dbReference>
<evidence type="ECO:0000256" key="7">
    <source>
        <dbReference type="ARBA" id="ARBA00022490"/>
    </source>
</evidence>